<feature type="compositionally biased region" description="Polar residues" evidence="1">
    <location>
        <begin position="61"/>
        <end position="71"/>
    </location>
</feature>
<accession>A0A2J7PXQ1</accession>
<feature type="region of interest" description="Disordered" evidence="1">
    <location>
        <begin position="44"/>
        <end position="71"/>
    </location>
</feature>
<reference evidence="2 3" key="1">
    <citation type="submission" date="2017-12" db="EMBL/GenBank/DDBJ databases">
        <title>Hemimetabolous genomes reveal molecular basis of termite eusociality.</title>
        <authorList>
            <person name="Harrison M.C."/>
            <person name="Jongepier E."/>
            <person name="Robertson H.M."/>
            <person name="Arning N."/>
            <person name="Bitard-Feildel T."/>
            <person name="Chao H."/>
            <person name="Childers C.P."/>
            <person name="Dinh H."/>
            <person name="Doddapaneni H."/>
            <person name="Dugan S."/>
            <person name="Gowin J."/>
            <person name="Greiner C."/>
            <person name="Han Y."/>
            <person name="Hu H."/>
            <person name="Hughes D.S.T."/>
            <person name="Huylmans A.-K."/>
            <person name="Kemena C."/>
            <person name="Kremer L.P.M."/>
            <person name="Lee S.L."/>
            <person name="Lopez-Ezquerra A."/>
            <person name="Mallet L."/>
            <person name="Monroy-Kuhn J.M."/>
            <person name="Moser A."/>
            <person name="Murali S.C."/>
            <person name="Muzny D.M."/>
            <person name="Otani S."/>
            <person name="Piulachs M.-D."/>
            <person name="Poelchau M."/>
            <person name="Qu J."/>
            <person name="Schaub F."/>
            <person name="Wada-Katsumata A."/>
            <person name="Worley K.C."/>
            <person name="Xie Q."/>
            <person name="Ylla G."/>
            <person name="Poulsen M."/>
            <person name="Gibbs R.A."/>
            <person name="Schal C."/>
            <person name="Richards S."/>
            <person name="Belles X."/>
            <person name="Korb J."/>
            <person name="Bornberg-Bauer E."/>
        </authorList>
    </citation>
    <scope>NUCLEOTIDE SEQUENCE [LARGE SCALE GENOMIC DNA]</scope>
    <source>
        <tissue evidence="2">Whole body</tissue>
    </source>
</reference>
<sequence>MLIGSTSRYIAGRSAVQTVYWRTTSDEQGAKMFKHGRVFVLQKSADGKQPPSRCQKDYVCSGSQKTGGHLA</sequence>
<dbReference type="EMBL" id="NEVH01020853">
    <property type="protein sequence ID" value="PNF21096.1"/>
    <property type="molecule type" value="Genomic_DNA"/>
</dbReference>
<proteinExistence type="predicted"/>
<evidence type="ECO:0000313" key="3">
    <source>
        <dbReference type="Proteomes" id="UP000235965"/>
    </source>
</evidence>
<organism evidence="2 3">
    <name type="scientific">Cryptotermes secundus</name>
    <dbReference type="NCBI Taxonomy" id="105785"/>
    <lineage>
        <taxon>Eukaryota</taxon>
        <taxon>Metazoa</taxon>
        <taxon>Ecdysozoa</taxon>
        <taxon>Arthropoda</taxon>
        <taxon>Hexapoda</taxon>
        <taxon>Insecta</taxon>
        <taxon>Pterygota</taxon>
        <taxon>Neoptera</taxon>
        <taxon>Polyneoptera</taxon>
        <taxon>Dictyoptera</taxon>
        <taxon>Blattodea</taxon>
        <taxon>Blattoidea</taxon>
        <taxon>Termitoidae</taxon>
        <taxon>Kalotermitidae</taxon>
        <taxon>Cryptotermitinae</taxon>
        <taxon>Cryptotermes</taxon>
    </lineage>
</organism>
<dbReference type="Proteomes" id="UP000235965">
    <property type="component" value="Unassembled WGS sequence"/>
</dbReference>
<evidence type="ECO:0000313" key="2">
    <source>
        <dbReference type="EMBL" id="PNF21096.1"/>
    </source>
</evidence>
<evidence type="ECO:0000256" key="1">
    <source>
        <dbReference type="SAM" id="MobiDB-lite"/>
    </source>
</evidence>
<dbReference type="InParanoid" id="A0A2J7PXQ1"/>
<comment type="caution">
    <text evidence="2">The sequence shown here is derived from an EMBL/GenBank/DDBJ whole genome shotgun (WGS) entry which is preliminary data.</text>
</comment>
<name>A0A2J7PXQ1_9NEOP</name>
<keyword evidence="3" id="KW-1185">Reference proteome</keyword>
<gene>
    <name evidence="2" type="ORF">B7P43_G05542</name>
</gene>
<dbReference type="AlphaFoldDB" id="A0A2J7PXQ1"/>
<protein>
    <submittedName>
        <fullName evidence="2">Uncharacterized protein</fullName>
    </submittedName>
</protein>